<comment type="caution">
    <text evidence="5">The sequence shown here is derived from an EMBL/GenBank/DDBJ whole genome shotgun (WGS) entry which is preliminary data.</text>
</comment>
<evidence type="ECO:0000259" key="4">
    <source>
        <dbReference type="Pfam" id="PF20789"/>
    </source>
</evidence>
<dbReference type="SUPFAM" id="SSF54637">
    <property type="entry name" value="Thioesterase/thiol ester dehydrase-isomerase"/>
    <property type="match status" value="2"/>
</dbReference>
<name>A0A5Q3S191_9NEIS</name>
<gene>
    <name evidence="5" type="ORF">GJU80_03530</name>
</gene>
<organism evidence="5 6">
    <name type="scientific">Neisseria brasiliensis</name>
    <dbReference type="NCBI Taxonomy" id="2666100"/>
    <lineage>
        <taxon>Bacteria</taxon>
        <taxon>Pseudomonadati</taxon>
        <taxon>Pseudomonadota</taxon>
        <taxon>Betaproteobacteria</taxon>
        <taxon>Neisseriales</taxon>
        <taxon>Neisseriaceae</taxon>
        <taxon>Neisseria</taxon>
    </lineage>
</organism>
<evidence type="ECO:0000313" key="6">
    <source>
        <dbReference type="Proteomes" id="UP000486297"/>
    </source>
</evidence>
<dbReference type="Pfam" id="PF20789">
    <property type="entry name" value="4HBT_3C"/>
    <property type="match status" value="1"/>
</dbReference>
<dbReference type="GO" id="GO:0006637">
    <property type="term" value="P:acyl-CoA metabolic process"/>
    <property type="evidence" value="ECO:0007669"/>
    <property type="project" value="InterPro"/>
</dbReference>
<dbReference type="InterPro" id="IPR049450">
    <property type="entry name" value="ACOT8-like_C"/>
</dbReference>
<dbReference type="GO" id="GO:0047617">
    <property type="term" value="F:fatty acyl-CoA hydrolase activity"/>
    <property type="evidence" value="ECO:0007669"/>
    <property type="project" value="InterPro"/>
</dbReference>
<dbReference type="AlphaFoldDB" id="A0A5Q3S191"/>
<dbReference type="InterPro" id="IPR049449">
    <property type="entry name" value="TesB_ACOT8-like_N"/>
</dbReference>
<keyword evidence="2" id="KW-0378">Hydrolase</keyword>
<feature type="domain" description="Acyl-CoA thioesterase-like C-terminal" evidence="4">
    <location>
        <begin position="131"/>
        <end position="261"/>
    </location>
</feature>
<sequence length="263" mass="28734">MDLNQAFEALGTQNDITVGADWFQGRSLFGGVTAALMLVKLQHILDKPRRLRSLTVNFVGPINAAEAVHLDARILRVGKSVVQGEVHLTQGGEVLAVLLASFGEARESKAVQTASTPAPTWQPPQGLPIQRDLGGLELAFLHYLDLRWAQGAQAFSGAERASFGAYTRFQNQQGEFTLAHLVALADGFPPAPAVLIDGIAPMSSLTWTLELLHEPQDITLDDFWQYEVHTDYAAEGYGHTEARMWDKNGVLTLISRQTVTVFA</sequence>
<evidence type="ECO:0000313" key="5">
    <source>
        <dbReference type="EMBL" id="MRN37583.1"/>
    </source>
</evidence>
<dbReference type="InterPro" id="IPR029069">
    <property type="entry name" value="HotDog_dom_sf"/>
</dbReference>
<protein>
    <submittedName>
        <fullName evidence="5">Thioesterase family protein</fullName>
    </submittedName>
</protein>
<evidence type="ECO:0000256" key="1">
    <source>
        <dbReference type="ARBA" id="ARBA00006538"/>
    </source>
</evidence>
<accession>A0A5Q3S191</accession>
<dbReference type="InterPro" id="IPR003703">
    <property type="entry name" value="Acyl_CoA_thio"/>
</dbReference>
<dbReference type="EMBL" id="WJXO01000001">
    <property type="protein sequence ID" value="MRN37583.1"/>
    <property type="molecule type" value="Genomic_DNA"/>
</dbReference>
<dbReference type="InterPro" id="IPR042171">
    <property type="entry name" value="Acyl-CoA_hotdog"/>
</dbReference>
<dbReference type="GO" id="GO:0005829">
    <property type="term" value="C:cytosol"/>
    <property type="evidence" value="ECO:0007669"/>
    <property type="project" value="TreeGrafter"/>
</dbReference>
<dbReference type="Pfam" id="PF13622">
    <property type="entry name" value="4HBT_3"/>
    <property type="match status" value="1"/>
</dbReference>
<proteinExistence type="inferred from homology"/>
<dbReference type="PANTHER" id="PTHR11066">
    <property type="entry name" value="ACYL-COA THIOESTERASE"/>
    <property type="match status" value="1"/>
</dbReference>
<comment type="similarity">
    <text evidence="1">Belongs to the C/M/P thioester hydrolase family.</text>
</comment>
<dbReference type="Gene3D" id="2.40.160.210">
    <property type="entry name" value="Acyl-CoA thioesterase, double hotdog domain"/>
    <property type="match status" value="1"/>
</dbReference>
<dbReference type="PANTHER" id="PTHR11066:SF34">
    <property type="entry name" value="ACYL-COENZYME A THIOESTERASE 8"/>
    <property type="match status" value="1"/>
</dbReference>
<dbReference type="Proteomes" id="UP000486297">
    <property type="component" value="Unassembled WGS sequence"/>
</dbReference>
<evidence type="ECO:0000256" key="2">
    <source>
        <dbReference type="ARBA" id="ARBA00022801"/>
    </source>
</evidence>
<feature type="domain" description="Acyl-CoA thioesterase-like N-terminal HotDog" evidence="3">
    <location>
        <begin position="21"/>
        <end position="103"/>
    </location>
</feature>
<keyword evidence="6" id="KW-1185">Reference proteome</keyword>
<dbReference type="GO" id="GO:0009062">
    <property type="term" value="P:fatty acid catabolic process"/>
    <property type="evidence" value="ECO:0007669"/>
    <property type="project" value="TreeGrafter"/>
</dbReference>
<evidence type="ECO:0000259" key="3">
    <source>
        <dbReference type="Pfam" id="PF13622"/>
    </source>
</evidence>
<dbReference type="RefSeq" id="WP_095501968.1">
    <property type="nucleotide sequence ID" value="NZ_CP046027.1"/>
</dbReference>
<reference evidence="5" key="1">
    <citation type="journal article" name="Emerg. Infect. Dis.">
        <title>Two cases of a newly characterized neisseria species.</title>
        <authorList>
            <person name="Mustapha M."/>
            <person name="Lemos A.P.S."/>
            <person name="Harrison L.H."/>
            <person name="Vantyne D."/>
            <person name="Sacchi C.T."/>
        </authorList>
    </citation>
    <scope>NUCLEOTIDE SEQUENCE</scope>
    <source>
        <strain evidence="5">N.95.16</strain>
    </source>
</reference>